<dbReference type="PANTHER" id="PTHR47962">
    <property type="entry name" value="ATP-DEPENDENT HELICASE LHR-RELATED-RELATED"/>
    <property type="match status" value="1"/>
</dbReference>
<evidence type="ECO:0000259" key="1">
    <source>
        <dbReference type="Pfam" id="PF11907"/>
    </source>
</evidence>
<dbReference type="GO" id="GO:0003677">
    <property type="term" value="F:DNA binding"/>
    <property type="evidence" value="ECO:0007669"/>
    <property type="project" value="TreeGrafter"/>
</dbReference>
<feature type="domain" description="DUF3427" evidence="1">
    <location>
        <begin position="282"/>
        <end position="430"/>
    </location>
</feature>
<protein>
    <submittedName>
        <fullName evidence="2">DUF3427 domain-containing protein</fullName>
    </submittedName>
</protein>
<comment type="caution">
    <text evidence="2">The sequence shown here is derived from an EMBL/GenBank/DDBJ whole genome shotgun (WGS) entry which is preliminary data.</text>
</comment>
<dbReference type="Gene3D" id="3.40.50.300">
    <property type="entry name" value="P-loop containing nucleotide triphosphate hydrolases"/>
    <property type="match status" value="1"/>
</dbReference>
<dbReference type="Pfam" id="PF11907">
    <property type="entry name" value="DUF3427"/>
    <property type="match status" value="1"/>
</dbReference>
<dbReference type="AlphaFoldDB" id="A0A9X4FF76"/>
<dbReference type="EMBL" id="JAKNAP010000022">
    <property type="protein sequence ID" value="MDE1357312.1"/>
    <property type="molecule type" value="Genomic_DNA"/>
</dbReference>
<name>A0A9X4FF76_9VIBR</name>
<evidence type="ECO:0000313" key="3">
    <source>
        <dbReference type="Proteomes" id="UP001140973"/>
    </source>
</evidence>
<dbReference type="SUPFAM" id="SSF52540">
    <property type="entry name" value="P-loop containing nucleoside triphosphate hydrolases"/>
    <property type="match status" value="1"/>
</dbReference>
<dbReference type="InterPro" id="IPR027417">
    <property type="entry name" value="P-loop_NTPase"/>
</dbReference>
<evidence type="ECO:0000313" key="2">
    <source>
        <dbReference type="EMBL" id="MDE1357312.1"/>
    </source>
</evidence>
<sequence length="437" mass="50540">MLCVVDIFNEGVDIPEVDTLLFLRPTESLTIFLQQLGRGLRLADGKECCTVLDFVGNSRPEYDFANKFRALVGKSHRAIREEIKQGFPHAPLGCRIELSKRTQEMVLSNIRQASLTLKRLVAMIRQYPQHSTLPLTLSNFLTLNPHIDLNELYKRGSWSQLVQQAKDEINENSADEDLLKMLRKSIHNRILTCDDHAYLSFLKLLCQNNFIVENSSQRHALMCHYDFWQKTGPECGFDSIDQSLAKLNACELKAELLDVVNWQLAQTKHEQTIMQALPEVSLRLHARYAREQILVAFGATTFERQPPAREGVFVLKDQNIELMFVTLDKNEKQFSPTTMYHDYAINEHLFHWQSQNSARPDKGRGLEYIQHQKMGKRLFLFVREQSKDEYGRTMGFVNYGEVEYVSHTGSQPMSITWQLKEPMPHFMWQQAAKLAMG</sequence>
<dbReference type="InterPro" id="IPR052511">
    <property type="entry name" value="ATP-dep_Helicase"/>
</dbReference>
<dbReference type="GO" id="GO:0016887">
    <property type="term" value="F:ATP hydrolysis activity"/>
    <property type="evidence" value="ECO:0007669"/>
    <property type="project" value="TreeGrafter"/>
</dbReference>
<gene>
    <name evidence="2" type="ORF">L9W73_08355</name>
</gene>
<organism evidence="2 3">
    <name type="scientific">Vibrio aestuarianus</name>
    <dbReference type="NCBI Taxonomy" id="28171"/>
    <lineage>
        <taxon>Bacteria</taxon>
        <taxon>Pseudomonadati</taxon>
        <taxon>Pseudomonadota</taxon>
        <taxon>Gammaproteobacteria</taxon>
        <taxon>Vibrionales</taxon>
        <taxon>Vibrionaceae</taxon>
        <taxon>Vibrio</taxon>
    </lineage>
</organism>
<dbReference type="Proteomes" id="UP001140973">
    <property type="component" value="Unassembled WGS sequence"/>
</dbReference>
<reference evidence="2" key="1">
    <citation type="submission" date="2022-02" db="EMBL/GenBank/DDBJ databases">
        <title>Emergence and expansion in Europe of a Vibrio aestuarianus clonal complex pathogenic for oysters.</title>
        <authorList>
            <person name="Mesnil A."/>
            <person name="Travers M.-A."/>
        </authorList>
    </citation>
    <scope>NUCLEOTIDE SEQUENCE</scope>
    <source>
        <strain evidence="2">151-ITT-15-cp-1</strain>
    </source>
</reference>
<accession>A0A9X4FF76</accession>
<dbReference type="InterPro" id="IPR021835">
    <property type="entry name" value="DUF3427"/>
</dbReference>
<dbReference type="PANTHER" id="PTHR47962:SF7">
    <property type="entry name" value="MITOCHONDRIAL ATP-DEPENDENT HELICASE IRC3-RELATED"/>
    <property type="match status" value="1"/>
</dbReference>
<proteinExistence type="predicted"/>